<dbReference type="SUPFAM" id="SSF51126">
    <property type="entry name" value="Pectin lyase-like"/>
    <property type="match status" value="3"/>
</dbReference>
<comment type="caution">
    <text evidence="3">The sequence shown here is derived from an EMBL/GenBank/DDBJ whole genome shotgun (WGS) entry which is preliminary data.</text>
</comment>
<dbReference type="PANTHER" id="PTHR11319">
    <property type="entry name" value="G PROTEIN-COUPLED RECEPTOR-RELATED"/>
    <property type="match status" value="1"/>
</dbReference>
<feature type="transmembrane region" description="Helical" evidence="1">
    <location>
        <begin position="1672"/>
        <end position="1697"/>
    </location>
</feature>
<keyword evidence="4" id="KW-1185">Reference proteome</keyword>
<dbReference type="Proteomes" id="UP001295684">
    <property type="component" value="Unassembled WGS sequence"/>
</dbReference>
<dbReference type="SUPFAM" id="SSF57184">
    <property type="entry name" value="Growth factor receptor domain"/>
    <property type="match status" value="2"/>
</dbReference>
<feature type="transmembrane region" description="Helical" evidence="1">
    <location>
        <begin position="1524"/>
        <end position="1544"/>
    </location>
</feature>
<feature type="signal peptide" evidence="2">
    <location>
        <begin position="1"/>
        <end position="24"/>
    </location>
</feature>
<feature type="transmembrane region" description="Helical" evidence="1">
    <location>
        <begin position="1556"/>
        <end position="1576"/>
    </location>
</feature>
<evidence type="ECO:0000256" key="1">
    <source>
        <dbReference type="SAM" id="Phobius"/>
    </source>
</evidence>
<dbReference type="InterPro" id="IPR009030">
    <property type="entry name" value="Growth_fac_rcpt_cys_sf"/>
</dbReference>
<dbReference type="InterPro" id="IPR011050">
    <property type="entry name" value="Pectin_lyase_fold/virulence"/>
</dbReference>
<dbReference type="EMBL" id="CAMPGE010019545">
    <property type="protein sequence ID" value="CAI2377869.1"/>
    <property type="molecule type" value="Genomic_DNA"/>
</dbReference>
<keyword evidence="1" id="KW-1133">Transmembrane helix</keyword>
<dbReference type="InterPro" id="IPR006212">
    <property type="entry name" value="Furin_repeat"/>
</dbReference>
<keyword evidence="1" id="KW-0472">Membrane</keyword>
<proteinExistence type="predicted"/>
<reference evidence="3" key="1">
    <citation type="submission" date="2023-07" db="EMBL/GenBank/DDBJ databases">
        <authorList>
            <consortium name="AG Swart"/>
            <person name="Singh M."/>
            <person name="Singh A."/>
            <person name="Seah K."/>
            <person name="Emmerich C."/>
        </authorList>
    </citation>
    <scope>NUCLEOTIDE SEQUENCE</scope>
    <source>
        <strain evidence="3">DP1</strain>
    </source>
</reference>
<accession>A0AAD2D1W7</accession>
<keyword evidence="2" id="KW-0732">Signal</keyword>
<feature type="chain" id="PRO_5041957014" evidence="2">
    <location>
        <begin position="25"/>
        <end position="1979"/>
    </location>
</feature>
<name>A0AAD2D1W7_EUPCR</name>
<evidence type="ECO:0000313" key="4">
    <source>
        <dbReference type="Proteomes" id="UP001295684"/>
    </source>
</evidence>
<protein>
    <submittedName>
        <fullName evidence="3">Uncharacterized protein</fullName>
    </submittedName>
</protein>
<feature type="transmembrane region" description="Helical" evidence="1">
    <location>
        <begin position="1623"/>
        <end position="1651"/>
    </location>
</feature>
<evidence type="ECO:0000313" key="3">
    <source>
        <dbReference type="EMBL" id="CAI2377869.1"/>
    </source>
</evidence>
<organism evidence="3 4">
    <name type="scientific">Euplotes crassus</name>
    <dbReference type="NCBI Taxonomy" id="5936"/>
    <lineage>
        <taxon>Eukaryota</taxon>
        <taxon>Sar</taxon>
        <taxon>Alveolata</taxon>
        <taxon>Ciliophora</taxon>
        <taxon>Intramacronucleata</taxon>
        <taxon>Spirotrichea</taxon>
        <taxon>Hypotrichia</taxon>
        <taxon>Euplotida</taxon>
        <taxon>Euplotidae</taxon>
        <taxon>Moneuplotes</taxon>
    </lineage>
</organism>
<feature type="transmembrane region" description="Helical" evidence="1">
    <location>
        <begin position="1801"/>
        <end position="1821"/>
    </location>
</feature>
<evidence type="ECO:0000256" key="2">
    <source>
        <dbReference type="SAM" id="SignalP"/>
    </source>
</evidence>
<feature type="transmembrane region" description="Helical" evidence="1">
    <location>
        <begin position="1833"/>
        <end position="1853"/>
    </location>
</feature>
<feature type="transmembrane region" description="Helical" evidence="1">
    <location>
        <begin position="1760"/>
        <end position="1781"/>
    </location>
</feature>
<keyword evidence="1" id="KW-0812">Transmembrane</keyword>
<dbReference type="CDD" id="cd00064">
    <property type="entry name" value="FU"/>
    <property type="match status" value="1"/>
</dbReference>
<gene>
    <name evidence="3" type="ORF">ECRASSUSDP1_LOCUS19260</name>
</gene>
<feature type="transmembrane region" description="Helical" evidence="1">
    <location>
        <begin position="1722"/>
        <end position="1748"/>
    </location>
</feature>
<dbReference type="PANTHER" id="PTHR11319:SF35">
    <property type="entry name" value="OUTER MEMBRANE PROTEIN PMPC-RELATED"/>
    <property type="match status" value="1"/>
</dbReference>
<sequence>MNVRFKTFSLSLLCSFFLGVLVKGQTCNLGEFEEYGQCFQCHASCKQCEVFGQCSSCNDGFVHNETTGLCDYKNCPDGQFYSASVEGCVDCEDSCDSSTQILIQDPQLHNIPVCRSFDYYVNINSGSPVELGTRGHPYKHIDSAFIEIMNFHSHSERNITIYVMEGTTMFINTVTYFVNITHVQIEAYNDNGNTLGIARMVGIKESSKVIGAAFPTKFNILSGKTFKTDEMLFDNNGFDSNDKVGLLVQNALFKPLHAGLIIKNFRVVTDYEDQPRDHEIFEPYRVDQRVLGMINCDLRIHGSFLRAFTTVFNWHMENIVLETQYLYRFCILSLSCGSDGTDMGTRSYIKNFTAINSGGKPSYLQGALPFFRYHISNDLHFEDVYIDSYLGYLPRTGQYAFYFDPKNCYITKSNTWNFTNVHITSSRHEDGKSTEFGSTSNLVFAQSAPVDGVLHIHCNNITFSNDSNKFVGQFVGWSTINAIYHVDGLHFKNTDGFLINMKSLKEIYYKNLTFENVTTDMPYMAYHNVDKRVELDGLMFDGVIDSGSYLTSLFHNNILDGSSFVLKNFEIKNSQILNRRAVFFTTGKSDSTYVVSNAKFYDTIIGGDAALLGYGIFSQINITNVHVLRTKSANQGEHFTIKSDYTSEGSAPNNIQIFKDIVIEQSSVSMLLISKPDAATNVTQSLSITNITYKDSETDLALELFKIYRMATPGSYSISIQDVVFSNLTFGLESKLMYFQQQLSSPALVTNLNISNTVNAGITVEAYDTNEFYNSTHVTFSNIKATNVDGRARSLINIYKGAEIEIMNSDFSFIGNSAKGAVLSAGVERAIAVLRNCTFWNNTAVEGGVFESESLSRVKCYECSLYNNFAISGGVFRADADGIFELYNSTIYNNFALAGAVSELFSTQIESIFSNCNIISNFGVTEQEIKENILPQGYIYQSFRDYLAANQYLYESETPFSCFKMIMARLSISDTNFIGQKYVMYATGSRIFMENPIFKDTVLVSSLLSISESDVEMSNTIFINLTCNDDSQQLILFVKAFAEIDQLDYSDSNCKLINSGLSQVSLMNSNIRHISVGKNNLISLLNSKSTDLNNEGDPVETSIVSSSFFNISTTLGPMIYMKDCGIQRIFNSTFVKTDAEALRLLNTNVSTISACDFIENKECINAIRTNLGTIGQCKFELCGDLSVKFGGAIKLEASESKILRSNFSQNQAESGAAISIQCSFGQTCVNEFQDLEFVNNTAAEVGAGIYYNMHRPLMKNIKNTGNVAKYGPNIASYPVRIVQRGTNTNKVLLDNVASGLQYEEKLEFDLVDFDGQIMNLESSNTIKILIEDSRISIKGTDFGKLVNGQTELTNLIFIGEVGLQNVKYKLTSKAIDQNMLNEILGHTDGMYDNYIEVSFRYCNSGEIQTANKQCEECKPTTYSFGWNSTSCSPCMDFASCSGEDQVIVDKGYWRKTVNSSTIIECPNEQACEGGYYPNNDDPPVKCSKGYKGILCTQCDIVDGTKYQPMSNFICSKCPDPMINTIRVIFVSLIAFMFLMLLIYVNLRKKKESQLSILFRILTNYLHLITAFFTFGFNLPDSFTGLFSFTNRVSSPDESFLSFDCFVRDHEIQAFAPSNSLFKIFLYIFFPVFLIALVALAFVCIKLGHWIIQGIKSSDSEEQRKSLFNFKRAIVVSMICIIFLFHPTITLKALSLFLCTQIDENDYRMTYHMKYSCYSKEHVTWIAVEAIPTFIIWVAGLPLVALWVLIKNRESLNEVKIQSYFLILYQGFRSECFYWEFLNSFKKFLLLSIHSLLNTSSVNYQIALSVICLVGFFYFQKYMQPFKTKENNQIDLLALETGIVTIYSGFILAVGQDIHEGFELMALALITVVNGYFLLNWAYFLMVALEWKNQKFICLVNTLGGILCKAKIDIPIIKSTTSKVSKKKSQNKKRKGKLKVFKKRVYPKRRKKGKTWTKTDLKKNNKKKLVILEEEKSYED</sequence>
<feature type="transmembrane region" description="Helical" evidence="1">
    <location>
        <begin position="1865"/>
        <end position="1888"/>
    </location>
</feature>